<dbReference type="AlphaFoldDB" id="A0A0G0W422"/>
<name>A0A0G0W422_9BACT</name>
<dbReference type="Gene3D" id="3.40.50.1820">
    <property type="entry name" value="alpha/beta hydrolase"/>
    <property type="match status" value="1"/>
</dbReference>
<dbReference type="SUPFAM" id="SSF53474">
    <property type="entry name" value="alpha/beta-Hydrolases"/>
    <property type="match status" value="1"/>
</dbReference>
<gene>
    <name evidence="1" type="ORF">UU12_C0031G0001</name>
</gene>
<proteinExistence type="predicted"/>
<reference evidence="1 2" key="1">
    <citation type="journal article" date="2015" name="Nature">
        <title>rRNA introns, odd ribosomes, and small enigmatic genomes across a large radiation of phyla.</title>
        <authorList>
            <person name="Brown C.T."/>
            <person name="Hug L.A."/>
            <person name="Thomas B.C."/>
            <person name="Sharon I."/>
            <person name="Castelle C.J."/>
            <person name="Singh A."/>
            <person name="Wilkins M.J."/>
            <person name="Williams K.H."/>
            <person name="Banfield J.F."/>
        </authorList>
    </citation>
    <scope>NUCLEOTIDE SEQUENCE [LARGE SCALE GENOMIC DNA]</scope>
</reference>
<dbReference type="EMBL" id="LBZK01000031">
    <property type="protein sequence ID" value="KKR70022.1"/>
    <property type="molecule type" value="Genomic_DNA"/>
</dbReference>
<protein>
    <recommendedName>
        <fullName evidence="3">Serine aminopeptidase S33 domain-containing protein</fullName>
    </recommendedName>
</protein>
<dbReference type="Proteomes" id="UP000034562">
    <property type="component" value="Unassembled WGS sequence"/>
</dbReference>
<organism evidence="1 2">
    <name type="scientific">Candidatus Woesebacteria bacterium GW2011_GWA2_40_7b</name>
    <dbReference type="NCBI Taxonomy" id="1618563"/>
    <lineage>
        <taxon>Bacteria</taxon>
        <taxon>Candidatus Woeseibacteriota</taxon>
    </lineage>
</organism>
<comment type="caution">
    <text evidence="1">The sequence shown here is derived from an EMBL/GenBank/DDBJ whole genome shotgun (WGS) entry which is preliminary data.</text>
</comment>
<dbReference type="STRING" id="1618563.UU12_C0031G0001"/>
<evidence type="ECO:0000313" key="2">
    <source>
        <dbReference type="Proteomes" id="UP000034562"/>
    </source>
</evidence>
<sequence>MQVDFVRFKASDNVELRGWLSNENSDIAAIHIHGMSGNGYENYFLDNLREMFSKNNISLFTIDTRGSGIMNSFWKDGEGNNWGEGTQLGGSCFELFEESEFDIQGAIDHLKTIGKTKFILMGHSLGGSKVVNFLVSKNHSEVIGAILLAPTDMVGWANTDPNNQSYLQKAKDLAAKGEREELVGAKCWLDETPLFAQTYPTICESGKAVDIYGGNEAPLGKVETPLLIAYGDIDIGITKIDGSMDNWLKRVNKIKNKNTQISIVKNASHSFKGYESKLATSVEKFLTETLKKEK</sequence>
<evidence type="ECO:0000313" key="1">
    <source>
        <dbReference type="EMBL" id="KKR70022.1"/>
    </source>
</evidence>
<dbReference type="InterPro" id="IPR013744">
    <property type="entry name" value="SidJ"/>
</dbReference>
<dbReference type="Pfam" id="PF08538">
    <property type="entry name" value="DUF1749"/>
    <property type="match status" value="1"/>
</dbReference>
<evidence type="ECO:0008006" key="3">
    <source>
        <dbReference type="Google" id="ProtNLM"/>
    </source>
</evidence>
<accession>A0A0G0W422</accession>
<dbReference type="InterPro" id="IPR029058">
    <property type="entry name" value="AB_hydrolase_fold"/>
</dbReference>